<protein>
    <submittedName>
        <fullName evidence="5">Ankyrin repeat domain-containing protein</fullName>
    </submittedName>
</protein>
<accession>A0ABP7E808</accession>
<reference evidence="6" key="1">
    <citation type="journal article" date="2019" name="Int. J. Syst. Evol. Microbiol.">
        <title>The Global Catalogue of Microorganisms (GCM) 10K type strain sequencing project: providing services to taxonomists for standard genome sequencing and annotation.</title>
        <authorList>
            <consortium name="The Broad Institute Genomics Platform"/>
            <consortium name="The Broad Institute Genome Sequencing Center for Infectious Disease"/>
            <person name="Wu L."/>
            <person name="Ma J."/>
        </authorList>
    </citation>
    <scope>NUCLEOTIDE SEQUENCE [LARGE SCALE GENOMIC DNA]</scope>
    <source>
        <strain evidence="6">JCM 17125</strain>
    </source>
</reference>
<dbReference type="EMBL" id="BAABDC010000006">
    <property type="protein sequence ID" value="GAA3715112.1"/>
    <property type="molecule type" value="Genomic_DNA"/>
</dbReference>
<dbReference type="Gene3D" id="1.25.40.20">
    <property type="entry name" value="Ankyrin repeat-containing domain"/>
    <property type="match status" value="1"/>
</dbReference>
<comment type="caution">
    <text evidence="5">The sequence shown here is derived from an EMBL/GenBank/DDBJ whole genome shotgun (WGS) entry which is preliminary data.</text>
</comment>
<dbReference type="PROSITE" id="PS50088">
    <property type="entry name" value="ANK_REPEAT"/>
    <property type="match status" value="1"/>
</dbReference>
<keyword evidence="1" id="KW-0677">Repeat</keyword>
<name>A0ABP7E808_9MICO</name>
<dbReference type="Pfam" id="PF12796">
    <property type="entry name" value="Ank_2"/>
    <property type="match status" value="1"/>
</dbReference>
<dbReference type="Proteomes" id="UP001501468">
    <property type="component" value="Unassembled WGS sequence"/>
</dbReference>
<feature type="region of interest" description="Disordered" evidence="4">
    <location>
        <begin position="24"/>
        <end position="44"/>
    </location>
</feature>
<dbReference type="SMART" id="SM00248">
    <property type="entry name" value="ANK"/>
    <property type="match status" value="2"/>
</dbReference>
<keyword evidence="6" id="KW-1185">Reference proteome</keyword>
<proteinExistence type="predicted"/>
<dbReference type="SUPFAM" id="SSF48403">
    <property type="entry name" value="Ankyrin repeat"/>
    <property type="match status" value="1"/>
</dbReference>
<dbReference type="InterPro" id="IPR002110">
    <property type="entry name" value="Ankyrin_rpt"/>
</dbReference>
<dbReference type="InterPro" id="IPR036770">
    <property type="entry name" value="Ankyrin_rpt-contain_sf"/>
</dbReference>
<dbReference type="RefSeq" id="WP_344949451.1">
    <property type="nucleotide sequence ID" value="NZ_BAABDC010000006.1"/>
</dbReference>
<dbReference type="InterPro" id="IPR050745">
    <property type="entry name" value="Multifunctional_regulatory"/>
</dbReference>
<organism evidence="5 6">
    <name type="scientific">Terrabacter ginsenosidimutans</name>
    <dbReference type="NCBI Taxonomy" id="490575"/>
    <lineage>
        <taxon>Bacteria</taxon>
        <taxon>Bacillati</taxon>
        <taxon>Actinomycetota</taxon>
        <taxon>Actinomycetes</taxon>
        <taxon>Micrococcales</taxon>
        <taxon>Intrasporangiaceae</taxon>
        <taxon>Terrabacter</taxon>
    </lineage>
</organism>
<sequence>MALSLPANPDLEHLRRDARRLQRAVRSQQPEALGHVARHHPEGAPEEPATFALSDAQLVVARSIGFASWPRLRAYLHAADSLSRDPEALDPGPVGEGGVEAEIASAVGALACLTYTSHDEPARWARAAELLDRDPSLVRRDVFVAAVAGDAEALRSHVTADPGAMTGEGGPFRWPPLLYVVYSRVPQADAVGSARVLLDAGADPDSGYLWQGLPTAFTALTGVFGEGEQGPGRQPRHPQWRALAELLLDRGADPNDRQTLYNRMFNRDDSHLELLLAHGLGRPSSEVWARRTGEPAETVEEMIARQVGWARDHGFTDRLTLLVEHGLVGHRAGDPAPGDVVRDGVPVTGSFHGPAADIHRAASPQAVREAAAAGADVDARQDGRTALHRAALLGDVELVTALLEAGADPTLVDAQHGTTPYRWALWARNEAAAEVLRHARATTRHTQGASGDEG</sequence>
<dbReference type="PROSITE" id="PS50297">
    <property type="entry name" value="ANK_REP_REGION"/>
    <property type="match status" value="1"/>
</dbReference>
<feature type="repeat" description="ANK" evidence="3">
    <location>
        <begin position="382"/>
        <end position="414"/>
    </location>
</feature>
<dbReference type="PANTHER" id="PTHR24189:SF50">
    <property type="entry name" value="ANKYRIN REPEAT AND SOCS BOX PROTEIN 2"/>
    <property type="match status" value="1"/>
</dbReference>
<keyword evidence="2 3" id="KW-0040">ANK repeat</keyword>
<dbReference type="PANTHER" id="PTHR24189">
    <property type="entry name" value="MYOTROPHIN"/>
    <property type="match status" value="1"/>
</dbReference>
<evidence type="ECO:0000256" key="1">
    <source>
        <dbReference type="ARBA" id="ARBA00022737"/>
    </source>
</evidence>
<evidence type="ECO:0000313" key="6">
    <source>
        <dbReference type="Proteomes" id="UP001501468"/>
    </source>
</evidence>
<evidence type="ECO:0000313" key="5">
    <source>
        <dbReference type="EMBL" id="GAA3715112.1"/>
    </source>
</evidence>
<evidence type="ECO:0000256" key="4">
    <source>
        <dbReference type="SAM" id="MobiDB-lite"/>
    </source>
</evidence>
<gene>
    <name evidence="5" type="ORF">GCM10022399_34680</name>
</gene>
<evidence type="ECO:0000256" key="3">
    <source>
        <dbReference type="PROSITE-ProRule" id="PRU00023"/>
    </source>
</evidence>
<evidence type="ECO:0000256" key="2">
    <source>
        <dbReference type="ARBA" id="ARBA00023043"/>
    </source>
</evidence>